<proteinExistence type="predicted"/>
<dbReference type="AlphaFoldDB" id="A0AAD7WJX6"/>
<feature type="region of interest" description="Disordered" evidence="1">
    <location>
        <begin position="150"/>
        <end position="204"/>
    </location>
</feature>
<organism evidence="2 3">
    <name type="scientific">Aldrovandia affinis</name>
    <dbReference type="NCBI Taxonomy" id="143900"/>
    <lineage>
        <taxon>Eukaryota</taxon>
        <taxon>Metazoa</taxon>
        <taxon>Chordata</taxon>
        <taxon>Craniata</taxon>
        <taxon>Vertebrata</taxon>
        <taxon>Euteleostomi</taxon>
        <taxon>Actinopterygii</taxon>
        <taxon>Neopterygii</taxon>
        <taxon>Teleostei</taxon>
        <taxon>Notacanthiformes</taxon>
        <taxon>Halosauridae</taxon>
        <taxon>Aldrovandia</taxon>
    </lineage>
</organism>
<dbReference type="PANTHER" id="PTHR18871:SF2">
    <property type="entry name" value="CENTROSOMAL PROTEIN OF 112 KDA"/>
    <property type="match status" value="1"/>
</dbReference>
<dbReference type="EMBL" id="JAINUG010000081">
    <property type="protein sequence ID" value="KAJ8399657.1"/>
    <property type="molecule type" value="Genomic_DNA"/>
</dbReference>
<feature type="compositionally biased region" description="Polar residues" evidence="1">
    <location>
        <begin position="73"/>
        <end position="91"/>
    </location>
</feature>
<feature type="region of interest" description="Disordered" evidence="1">
    <location>
        <begin position="73"/>
        <end position="95"/>
    </location>
</feature>
<name>A0AAD7WJX6_9TELE</name>
<feature type="region of interest" description="Disordered" evidence="1">
    <location>
        <begin position="1"/>
        <end position="24"/>
    </location>
</feature>
<evidence type="ECO:0000313" key="3">
    <source>
        <dbReference type="Proteomes" id="UP001221898"/>
    </source>
</evidence>
<reference evidence="2" key="1">
    <citation type="journal article" date="2023" name="Science">
        <title>Genome structures resolve the early diversification of teleost fishes.</title>
        <authorList>
            <person name="Parey E."/>
            <person name="Louis A."/>
            <person name="Montfort J."/>
            <person name="Bouchez O."/>
            <person name="Roques C."/>
            <person name="Iampietro C."/>
            <person name="Lluch J."/>
            <person name="Castinel A."/>
            <person name="Donnadieu C."/>
            <person name="Desvignes T."/>
            <person name="Floi Bucao C."/>
            <person name="Jouanno E."/>
            <person name="Wen M."/>
            <person name="Mejri S."/>
            <person name="Dirks R."/>
            <person name="Jansen H."/>
            <person name="Henkel C."/>
            <person name="Chen W.J."/>
            <person name="Zahm M."/>
            <person name="Cabau C."/>
            <person name="Klopp C."/>
            <person name="Thompson A.W."/>
            <person name="Robinson-Rechavi M."/>
            <person name="Braasch I."/>
            <person name="Lecointre G."/>
            <person name="Bobe J."/>
            <person name="Postlethwait J.H."/>
            <person name="Berthelot C."/>
            <person name="Roest Crollius H."/>
            <person name="Guiguen Y."/>
        </authorList>
    </citation>
    <scope>NUCLEOTIDE SEQUENCE</scope>
    <source>
        <strain evidence="2">NC1722</strain>
    </source>
</reference>
<dbReference type="InterPro" id="IPR055310">
    <property type="entry name" value="CEP112"/>
</dbReference>
<gene>
    <name evidence="2" type="ORF">AAFF_G00407620</name>
</gene>
<comment type="caution">
    <text evidence="2">The sequence shown here is derived from an EMBL/GenBank/DDBJ whole genome shotgun (WGS) entry which is preliminary data.</text>
</comment>
<evidence type="ECO:0000256" key="1">
    <source>
        <dbReference type="SAM" id="MobiDB-lite"/>
    </source>
</evidence>
<protein>
    <submittedName>
        <fullName evidence="2">Uncharacterized protein</fullName>
    </submittedName>
</protein>
<evidence type="ECO:0000313" key="2">
    <source>
        <dbReference type="EMBL" id="KAJ8399657.1"/>
    </source>
</evidence>
<accession>A0AAD7WJX6</accession>
<dbReference type="PANTHER" id="PTHR18871">
    <property type="entry name" value="CENTROSOMAL PROTEIN OF 112 KDA"/>
    <property type="match status" value="1"/>
</dbReference>
<dbReference type="Proteomes" id="UP001221898">
    <property type="component" value="Unassembled WGS sequence"/>
</dbReference>
<sequence>MAAAQPLAGRPAWRGLGTDPGNRQLSVSSWRRLAAQQIVELKLRHEQERTHLFQQHNAEKDSLVLDHQREIDSSGQHSRATTFPHETQTQEWRTRDSQAMMGPETEGHARLLLQLARTDRLYLGGTRSTEKHMTDSRLKQIEKGYRRGLANSSQIRSQHCHGGVLHSPSSGQEGPAPRVHEEVEEGQITPPRFSRQGGYKTVMA</sequence>
<keyword evidence="3" id="KW-1185">Reference proteome</keyword>